<evidence type="ECO:0000256" key="1">
    <source>
        <dbReference type="SAM" id="MobiDB-lite"/>
    </source>
</evidence>
<dbReference type="STRING" id="765257.A0A0C9ZU96"/>
<feature type="transmembrane region" description="Helical" evidence="2">
    <location>
        <begin position="231"/>
        <end position="249"/>
    </location>
</feature>
<dbReference type="OrthoDB" id="2384193at2759"/>
<evidence type="ECO:0000256" key="2">
    <source>
        <dbReference type="SAM" id="Phobius"/>
    </source>
</evidence>
<keyword evidence="4" id="KW-1185">Reference proteome</keyword>
<reference evidence="3 4" key="1">
    <citation type="submission" date="2014-04" db="EMBL/GenBank/DDBJ databases">
        <authorList>
            <consortium name="DOE Joint Genome Institute"/>
            <person name="Kuo A."/>
            <person name="Kohler A."/>
            <person name="Costa M.D."/>
            <person name="Nagy L.G."/>
            <person name="Floudas D."/>
            <person name="Copeland A."/>
            <person name="Barry K.W."/>
            <person name="Cichocki N."/>
            <person name="Veneault-Fourrey C."/>
            <person name="LaButti K."/>
            <person name="Lindquist E.A."/>
            <person name="Lipzen A."/>
            <person name="Lundell T."/>
            <person name="Morin E."/>
            <person name="Murat C."/>
            <person name="Sun H."/>
            <person name="Tunlid A."/>
            <person name="Henrissat B."/>
            <person name="Grigoriev I.V."/>
            <person name="Hibbett D.S."/>
            <person name="Martin F."/>
            <person name="Nordberg H.P."/>
            <person name="Cantor M.N."/>
            <person name="Hua S.X."/>
        </authorList>
    </citation>
    <scope>NUCLEOTIDE SEQUENCE [LARGE SCALE GENOMIC DNA]</scope>
    <source>
        <strain evidence="3 4">441</strain>
    </source>
</reference>
<accession>A0A0C9ZU96</accession>
<feature type="transmembrane region" description="Helical" evidence="2">
    <location>
        <begin position="103"/>
        <end position="131"/>
    </location>
</feature>
<proteinExistence type="predicted"/>
<evidence type="ECO:0000313" key="4">
    <source>
        <dbReference type="Proteomes" id="UP000054018"/>
    </source>
</evidence>
<dbReference type="HOGENOM" id="CLU_027213_0_0_1"/>
<feature type="transmembrane region" description="Helical" evidence="2">
    <location>
        <begin position="264"/>
        <end position="286"/>
    </location>
</feature>
<feature type="compositionally biased region" description="Basic and acidic residues" evidence="1">
    <location>
        <begin position="393"/>
        <end position="407"/>
    </location>
</feature>
<dbReference type="Proteomes" id="UP000054018">
    <property type="component" value="Unassembled WGS sequence"/>
</dbReference>
<keyword evidence="2" id="KW-1133">Transmembrane helix</keyword>
<feature type="transmembrane region" description="Helical" evidence="2">
    <location>
        <begin position="143"/>
        <end position="167"/>
    </location>
</feature>
<protein>
    <submittedName>
        <fullName evidence="3">Uncharacterized protein</fullName>
    </submittedName>
</protein>
<evidence type="ECO:0000313" key="3">
    <source>
        <dbReference type="EMBL" id="KIK25837.1"/>
    </source>
</evidence>
<keyword evidence="2" id="KW-0812">Transmembrane</keyword>
<name>A0A0C9ZU96_9AGAM</name>
<feature type="transmembrane region" description="Helical" evidence="2">
    <location>
        <begin position="179"/>
        <end position="200"/>
    </location>
</feature>
<feature type="region of interest" description="Disordered" evidence="1">
    <location>
        <begin position="300"/>
        <end position="323"/>
    </location>
</feature>
<gene>
    <name evidence="3" type="ORF">PISMIDRAFT_326021</name>
</gene>
<organism evidence="3 4">
    <name type="scientific">Pisolithus microcarpus 441</name>
    <dbReference type="NCBI Taxonomy" id="765257"/>
    <lineage>
        <taxon>Eukaryota</taxon>
        <taxon>Fungi</taxon>
        <taxon>Dikarya</taxon>
        <taxon>Basidiomycota</taxon>
        <taxon>Agaricomycotina</taxon>
        <taxon>Agaricomycetes</taxon>
        <taxon>Agaricomycetidae</taxon>
        <taxon>Boletales</taxon>
        <taxon>Sclerodermatineae</taxon>
        <taxon>Pisolithaceae</taxon>
        <taxon>Pisolithus</taxon>
    </lineage>
</organism>
<sequence length="486" mass="56774">MTHLAPAVYLTWATLSLMLGSFLIYHLWSYDRFKCLKWNRGPHSGAFKRIMTYTYVTCIPLMTTYAVGFAIIKYQYGYTYVPGYGVMPTPYELWSERSRNAIIPLYLCWSFAWSLEMVSHLEELCFWIFLLKSTSAKQDWFRTVYFKAWAIGSCIALIYMPLVTIFTRNDVHKCEAYSILAGSIGDLFLTIWFVPVLWAFPSFIENLRQSDVDKNTLVRLTKFHELNCIRILFRFLFTIPLTILGVDGVRPHQHINDKPFPTDLLAIVAGIGVVMSSGITLVIFFPRSVEMEIARRDTSRDRRRVRADSQPKPQFMTGMQHSSDDGVYISPTVDRHVPMTEYSDHGGFGQVEHGWRHGPPSYERIAGREGYDYVTEVQSISHPLHPHHHQRPYYRDSEPRERERERERYREDFDIDIPDVKSTASRVHLQPNRRTETGDIEFGSTVHTNWRSSLFARRGLRPTTRRTEVNYLVHNWRSPIDFEPES</sequence>
<feature type="region of interest" description="Disordered" evidence="1">
    <location>
        <begin position="381"/>
        <end position="407"/>
    </location>
</feature>
<dbReference type="AlphaFoldDB" id="A0A0C9ZU96"/>
<keyword evidence="2" id="KW-0472">Membrane</keyword>
<feature type="transmembrane region" description="Helical" evidence="2">
    <location>
        <begin position="50"/>
        <end position="72"/>
    </location>
</feature>
<dbReference type="EMBL" id="KN833705">
    <property type="protein sequence ID" value="KIK25837.1"/>
    <property type="molecule type" value="Genomic_DNA"/>
</dbReference>
<reference evidence="4" key="2">
    <citation type="submission" date="2015-01" db="EMBL/GenBank/DDBJ databases">
        <title>Evolutionary Origins and Diversification of the Mycorrhizal Mutualists.</title>
        <authorList>
            <consortium name="DOE Joint Genome Institute"/>
            <consortium name="Mycorrhizal Genomics Consortium"/>
            <person name="Kohler A."/>
            <person name="Kuo A."/>
            <person name="Nagy L.G."/>
            <person name="Floudas D."/>
            <person name="Copeland A."/>
            <person name="Barry K.W."/>
            <person name="Cichocki N."/>
            <person name="Veneault-Fourrey C."/>
            <person name="LaButti K."/>
            <person name="Lindquist E.A."/>
            <person name="Lipzen A."/>
            <person name="Lundell T."/>
            <person name="Morin E."/>
            <person name="Murat C."/>
            <person name="Riley R."/>
            <person name="Ohm R."/>
            <person name="Sun H."/>
            <person name="Tunlid A."/>
            <person name="Henrissat B."/>
            <person name="Grigoriev I.V."/>
            <person name="Hibbett D.S."/>
            <person name="Martin F."/>
        </authorList>
    </citation>
    <scope>NUCLEOTIDE SEQUENCE [LARGE SCALE GENOMIC DNA]</scope>
    <source>
        <strain evidence="4">441</strain>
    </source>
</reference>
<feature type="transmembrane region" description="Helical" evidence="2">
    <location>
        <begin position="6"/>
        <end position="29"/>
    </location>
</feature>